<protein>
    <submittedName>
        <fullName evidence="1">Uncharacterized protein</fullName>
    </submittedName>
</protein>
<dbReference type="Proteomes" id="UP000265520">
    <property type="component" value="Unassembled WGS sequence"/>
</dbReference>
<evidence type="ECO:0000313" key="1">
    <source>
        <dbReference type="EMBL" id="MCH82833.1"/>
    </source>
</evidence>
<comment type="caution">
    <text evidence="1">The sequence shown here is derived from an EMBL/GenBank/DDBJ whole genome shotgun (WGS) entry which is preliminary data.</text>
</comment>
<keyword evidence="2" id="KW-1185">Reference proteome</keyword>
<gene>
    <name evidence="1" type="ORF">A2U01_0003645</name>
</gene>
<sequence length="170" mass="18965">MAREKLRRGFGSCVWDPLAGKAAARAEALVEAVGDGKSTIGHAELFCGGWRREKHHQARRTILWRLATGKAPSGTPNYFVAVRDGKSTVGLTGLFHRSCCWWFLVVGKACRLATLFEDGEDNGRLLESGCCRWQVATGNDSEAQSQFFCQFGEYLSSPRRHDMEGSLRHW</sequence>
<accession>A0A392M6T4</accession>
<evidence type="ECO:0000313" key="2">
    <source>
        <dbReference type="Proteomes" id="UP000265520"/>
    </source>
</evidence>
<proteinExistence type="predicted"/>
<reference evidence="1 2" key="1">
    <citation type="journal article" date="2018" name="Front. Plant Sci.">
        <title>Red Clover (Trifolium pratense) and Zigzag Clover (T. medium) - A Picture of Genomic Similarities and Differences.</title>
        <authorList>
            <person name="Dluhosova J."/>
            <person name="Istvanek J."/>
            <person name="Nedelnik J."/>
            <person name="Repkova J."/>
        </authorList>
    </citation>
    <scope>NUCLEOTIDE SEQUENCE [LARGE SCALE GENOMIC DNA]</scope>
    <source>
        <strain evidence="2">cv. 10/8</strain>
        <tissue evidence="1">Leaf</tissue>
    </source>
</reference>
<dbReference type="AlphaFoldDB" id="A0A392M6T4"/>
<name>A0A392M6T4_9FABA</name>
<organism evidence="1 2">
    <name type="scientific">Trifolium medium</name>
    <dbReference type="NCBI Taxonomy" id="97028"/>
    <lineage>
        <taxon>Eukaryota</taxon>
        <taxon>Viridiplantae</taxon>
        <taxon>Streptophyta</taxon>
        <taxon>Embryophyta</taxon>
        <taxon>Tracheophyta</taxon>
        <taxon>Spermatophyta</taxon>
        <taxon>Magnoliopsida</taxon>
        <taxon>eudicotyledons</taxon>
        <taxon>Gunneridae</taxon>
        <taxon>Pentapetalae</taxon>
        <taxon>rosids</taxon>
        <taxon>fabids</taxon>
        <taxon>Fabales</taxon>
        <taxon>Fabaceae</taxon>
        <taxon>Papilionoideae</taxon>
        <taxon>50 kb inversion clade</taxon>
        <taxon>NPAAA clade</taxon>
        <taxon>Hologalegina</taxon>
        <taxon>IRL clade</taxon>
        <taxon>Trifolieae</taxon>
        <taxon>Trifolium</taxon>
    </lineage>
</organism>
<feature type="non-terminal residue" evidence="1">
    <location>
        <position position="170"/>
    </location>
</feature>
<dbReference type="EMBL" id="LXQA010004251">
    <property type="protein sequence ID" value="MCH82833.1"/>
    <property type="molecule type" value="Genomic_DNA"/>
</dbReference>